<gene>
    <name evidence="2" type="ORF">EZS28_043930</name>
</gene>
<evidence type="ECO:0000313" key="3">
    <source>
        <dbReference type="Proteomes" id="UP000324800"/>
    </source>
</evidence>
<sequence>MSNTQVLEVMQRAARAPQLLQHTEIPAADKQLLPPLQTIDALASGFQLQALQFWELGILTIQHILEGNLTEAVIDTVSGLVLALRQAERANMARIRLFSGINAHLFDGNNNSVMSHANLATTQRQIGIQQLTSGQSVANVQGNLIGANAFLNLQPPQRRAMLTPAQITNNLLLGINTKQEQQTQQSQILQAPSQGPFQAQFQQNLQPLSLNRSLFNTATQPQLNQQNSGLPDLSVNRQQQIAPIIPTIQNSQQQLADSEVSQTQRQNIIARNSNTVMEIDVESEGRAINPPPLEAKINQTSFNRQRDYWATKSYLLKYIGKPGAGRHHPGYGEGQIEVQEVLQRHARGETISIGDWRKFWKELDTDLKLDTVRLQSPLSESEEKDQSTGFWNNPRKRYRQDDRSNSGGNNQNTQPRYNTRDDFRSQGRGQRGRGVYRGTGYRGNRGGRNRDGWASDTYNNRNLFSVAPWPPV</sequence>
<feature type="region of interest" description="Disordered" evidence="1">
    <location>
        <begin position="376"/>
        <end position="457"/>
    </location>
</feature>
<dbReference type="AlphaFoldDB" id="A0A5J4TRJ9"/>
<feature type="compositionally biased region" description="Polar residues" evidence="1">
    <location>
        <begin position="405"/>
        <end position="417"/>
    </location>
</feature>
<protein>
    <submittedName>
        <fullName evidence="2">Uncharacterized protein</fullName>
    </submittedName>
</protein>
<accession>A0A5J4TRJ9</accession>
<feature type="non-terminal residue" evidence="2">
    <location>
        <position position="472"/>
    </location>
</feature>
<evidence type="ECO:0000313" key="2">
    <source>
        <dbReference type="EMBL" id="KAA6360543.1"/>
    </source>
</evidence>
<comment type="caution">
    <text evidence="2">The sequence shown here is derived from an EMBL/GenBank/DDBJ whole genome shotgun (WGS) entry which is preliminary data.</text>
</comment>
<name>A0A5J4TRJ9_9EUKA</name>
<feature type="compositionally biased region" description="Gly residues" evidence="1">
    <location>
        <begin position="435"/>
        <end position="446"/>
    </location>
</feature>
<dbReference type="Proteomes" id="UP000324800">
    <property type="component" value="Unassembled WGS sequence"/>
</dbReference>
<proteinExistence type="predicted"/>
<reference evidence="2 3" key="1">
    <citation type="submission" date="2019-03" db="EMBL/GenBank/DDBJ databases">
        <title>Single cell metagenomics reveals metabolic interactions within the superorganism composed of flagellate Streblomastix strix and complex community of Bacteroidetes bacteria on its surface.</title>
        <authorList>
            <person name="Treitli S.C."/>
            <person name="Kolisko M."/>
            <person name="Husnik F."/>
            <person name="Keeling P."/>
            <person name="Hampl V."/>
        </authorList>
    </citation>
    <scope>NUCLEOTIDE SEQUENCE [LARGE SCALE GENOMIC DNA]</scope>
    <source>
        <strain evidence="2">ST1C</strain>
    </source>
</reference>
<dbReference type="EMBL" id="SNRW01026794">
    <property type="protein sequence ID" value="KAA6360543.1"/>
    <property type="molecule type" value="Genomic_DNA"/>
</dbReference>
<evidence type="ECO:0000256" key="1">
    <source>
        <dbReference type="SAM" id="MobiDB-lite"/>
    </source>
</evidence>
<organism evidence="2 3">
    <name type="scientific">Streblomastix strix</name>
    <dbReference type="NCBI Taxonomy" id="222440"/>
    <lineage>
        <taxon>Eukaryota</taxon>
        <taxon>Metamonada</taxon>
        <taxon>Preaxostyla</taxon>
        <taxon>Oxymonadida</taxon>
        <taxon>Streblomastigidae</taxon>
        <taxon>Streblomastix</taxon>
    </lineage>
</organism>